<organism evidence="3 4">
    <name type="scientific">Monodelphis domestica</name>
    <name type="common">Gray short-tailed opossum</name>
    <dbReference type="NCBI Taxonomy" id="13616"/>
    <lineage>
        <taxon>Eukaryota</taxon>
        <taxon>Metazoa</taxon>
        <taxon>Chordata</taxon>
        <taxon>Craniata</taxon>
        <taxon>Vertebrata</taxon>
        <taxon>Euteleostomi</taxon>
        <taxon>Mammalia</taxon>
        <taxon>Metatheria</taxon>
        <taxon>Didelphimorphia</taxon>
        <taxon>Didelphidae</taxon>
        <taxon>Monodelphis</taxon>
    </lineage>
</organism>
<dbReference type="GeneID" id="103099791"/>
<name>K7E3S0_MONDO</name>
<sequence length="260" mass="28771">MGVGPPPGPDGEGEREEEEPSSSTVIRSSGSASSFFRHLAAAWQPLGPNKRAAPAGPAPPRMRDLFTTRNQACWTELIEKEAVSRATWRIKYAHKYPRVLGSRKKCQLPFLCPAPEPCLLPAIGPTKTGGPEAGTSPGEGAGVQAAQKGEEKGPREEVKAEPEPFLPDMRPATPKTGQLLYQGISHEGKGRLLYLRERWQQKPEDKFRFPVLSSWDYGWCIGDAMKEAKVPVHARSGLIRDTFYFRNGIFHQPSRSDQRL</sequence>
<dbReference type="HOGENOM" id="CLU_093510_0_0_1"/>
<evidence type="ECO:0000259" key="2">
    <source>
        <dbReference type="Pfam" id="PF22589"/>
    </source>
</evidence>
<dbReference type="eggNOG" id="ENOG502S53Z">
    <property type="taxonomic scope" value="Eukaryota"/>
</dbReference>
<dbReference type="GeneTree" id="ENSGT00390000003224"/>
<feature type="compositionally biased region" description="Basic and acidic residues" evidence="1">
    <location>
        <begin position="148"/>
        <end position="162"/>
    </location>
</feature>
<reference evidence="3" key="3">
    <citation type="submission" date="2025-09" db="UniProtKB">
        <authorList>
            <consortium name="Ensembl"/>
        </authorList>
    </citation>
    <scope>IDENTIFICATION</scope>
</reference>
<dbReference type="Ensembl" id="ENSMODT00000043529.2">
    <property type="protein sequence ID" value="ENSMODP00000040422.1"/>
    <property type="gene ID" value="ENSMODG00000028639.2"/>
</dbReference>
<reference evidence="3 4" key="1">
    <citation type="journal article" date="2007" name="Nature">
        <title>Genome of the marsupial Monodelphis domestica reveals innovation in non-coding sequences.</title>
        <authorList>
            <person name="Mikkelsen T.S."/>
            <person name="Wakefield M.J."/>
            <person name="Aken B."/>
            <person name="Amemiya C.T."/>
            <person name="Chang J.L."/>
            <person name="Duke S."/>
            <person name="Garber M."/>
            <person name="Gentles A.J."/>
            <person name="Goodstadt L."/>
            <person name="Heger A."/>
            <person name="Jurka J."/>
            <person name="Kamal M."/>
            <person name="Mauceli E."/>
            <person name="Searle S.M."/>
            <person name="Sharpe T."/>
            <person name="Baker M.L."/>
            <person name="Batzer M.A."/>
            <person name="Benos P.V."/>
            <person name="Belov K."/>
            <person name="Clamp M."/>
            <person name="Cook A."/>
            <person name="Cuff J."/>
            <person name="Das R."/>
            <person name="Davidow L."/>
            <person name="Deakin J.E."/>
            <person name="Fazzari M.J."/>
            <person name="Glass J.L."/>
            <person name="Grabherr M."/>
            <person name="Greally J.M."/>
            <person name="Gu W."/>
            <person name="Hore T.A."/>
            <person name="Huttley G.A."/>
            <person name="Kleber M."/>
            <person name="Jirtle R.L."/>
            <person name="Koina E."/>
            <person name="Lee J.T."/>
            <person name="Mahony S."/>
            <person name="Marra M.A."/>
            <person name="Miller R.D."/>
            <person name="Nicholls R.D."/>
            <person name="Oda M."/>
            <person name="Papenfuss A.T."/>
            <person name="Parra Z.E."/>
            <person name="Pollock D.D."/>
            <person name="Ray D.A."/>
            <person name="Schein J.E."/>
            <person name="Speed T.P."/>
            <person name="Thompson K."/>
            <person name="VandeBerg J.L."/>
            <person name="Wade C.M."/>
            <person name="Walker J.A."/>
            <person name="Waters P.D."/>
            <person name="Webber C."/>
            <person name="Weidman J.R."/>
            <person name="Xie X."/>
            <person name="Zody M.C."/>
            <person name="Baldwin J."/>
            <person name="Abdouelleil A."/>
            <person name="Abdulkadir J."/>
            <person name="Abebe A."/>
            <person name="Abera B."/>
            <person name="Abreu J."/>
            <person name="Acer S.C."/>
            <person name="Aftuck L."/>
            <person name="Alexander A."/>
            <person name="An P."/>
            <person name="Anderson E."/>
            <person name="Anderson S."/>
            <person name="Arachi H."/>
            <person name="Azer M."/>
            <person name="Bachantsang P."/>
            <person name="Barry A."/>
            <person name="Bayul T."/>
            <person name="Berlin A."/>
            <person name="Bessette D."/>
            <person name="Bloom T."/>
            <person name="Bloom T."/>
            <person name="Boguslavskiy L."/>
            <person name="Bonnet C."/>
            <person name="Boukhgalter B."/>
            <person name="Bourzgui I."/>
            <person name="Brown A."/>
            <person name="Cahill P."/>
            <person name="Channer S."/>
            <person name="Cheshatsang Y."/>
            <person name="Chuda L."/>
            <person name="Citroen M."/>
            <person name="Collymore A."/>
            <person name="Cooke P."/>
            <person name="Costello M."/>
            <person name="D'Aco K."/>
            <person name="Daza R."/>
            <person name="De Haan G."/>
            <person name="DeGray S."/>
            <person name="DeMaso C."/>
            <person name="Dhargay N."/>
            <person name="Dooley K."/>
            <person name="Dooley E."/>
            <person name="Doricent M."/>
            <person name="Dorje P."/>
            <person name="Dorjee K."/>
            <person name="Dupes A."/>
            <person name="Elong R."/>
            <person name="Falk J."/>
            <person name="Farina A."/>
            <person name="Faro S."/>
            <person name="Ferguson D."/>
            <person name="Fisher S."/>
            <person name="Foley C.D."/>
            <person name="Franke A."/>
            <person name="Friedrich D."/>
            <person name="Gadbois L."/>
            <person name="Gearin G."/>
            <person name="Gearin C.R."/>
            <person name="Giannoukos G."/>
            <person name="Goode T."/>
            <person name="Graham J."/>
            <person name="Grandbois E."/>
            <person name="Grewal S."/>
            <person name="Gyaltsen K."/>
            <person name="Hafez N."/>
            <person name="Hagos B."/>
            <person name="Hall J."/>
            <person name="Henson C."/>
            <person name="Hollinger A."/>
            <person name="Honan T."/>
            <person name="Huard M.D."/>
            <person name="Hughes L."/>
            <person name="Hurhula B."/>
            <person name="Husby M.E."/>
            <person name="Kamat A."/>
            <person name="Kanga B."/>
            <person name="Kashin S."/>
            <person name="Khazanovich D."/>
            <person name="Kisner P."/>
            <person name="Lance K."/>
            <person name="Lara M."/>
            <person name="Lee W."/>
            <person name="Lennon N."/>
            <person name="Letendre F."/>
            <person name="LeVine R."/>
            <person name="Lipovsky A."/>
            <person name="Liu X."/>
            <person name="Liu J."/>
            <person name="Liu S."/>
            <person name="Lokyitsang T."/>
            <person name="Lokyitsang Y."/>
            <person name="Lubonja R."/>
            <person name="Lui A."/>
            <person name="MacDonald P."/>
            <person name="Magnisalis V."/>
            <person name="Maru K."/>
            <person name="Matthews C."/>
            <person name="McCusker W."/>
            <person name="McDonough S."/>
            <person name="Mehta T."/>
            <person name="Meldrim J."/>
            <person name="Meneus L."/>
            <person name="Mihai O."/>
            <person name="Mihalev A."/>
            <person name="Mihova T."/>
            <person name="Mittelman R."/>
            <person name="Mlenga V."/>
            <person name="Montmayeur A."/>
            <person name="Mulrain L."/>
            <person name="Navidi A."/>
            <person name="Naylor J."/>
            <person name="Negash T."/>
            <person name="Nguyen T."/>
            <person name="Nguyen N."/>
            <person name="Nicol R."/>
            <person name="Norbu C."/>
            <person name="Norbu N."/>
            <person name="Novod N."/>
            <person name="O'Neill B."/>
            <person name="Osman S."/>
            <person name="Markiewicz E."/>
            <person name="Oyono O.L."/>
            <person name="Patti C."/>
            <person name="Phunkhang P."/>
            <person name="Pierre F."/>
            <person name="Priest M."/>
            <person name="Raghuraman S."/>
            <person name="Rege F."/>
            <person name="Reyes R."/>
            <person name="Rise C."/>
            <person name="Rogov P."/>
            <person name="Ross K."/>
            <person name="Ryan E."/>
            <person name="Settipalli S."/>
            <person name="Shea T."/>
            <person name="Sherpa N."/>
            <person name="Shi L."/>
            <person name="Shih D."/>
            <person name="Sparrow T."/>
            <person name="Spaulding J."/>
            <person name="Stalker J."/>
            <person name="Stange-Thomann N."/>
            <person name="Stavropoulos S."/>
            <person name="Stone C."/>
            <person name="Strader C."/>
            <person name="Tesfaye S."/>
            <person name="Thomson T."/>
            <person name="Thoulutsang Y."/>
            <person name="Thoulutsang D."/>
            <person name="Topham K."/>
            <person name="Topping I."/>
            <person name="Tsamla T."/>
            <person name="Vassiliev H."/>
            <person name="Vo A."/>
            <person name="Wangchuk T."/>
            <person name="Wangdi T."/>
            <person name="Weiand M."/>
            <person name="Wilkinson J."/>
            <person name="Wilson A."/>
            <person name="Yadav S."/>
            <person name="Young G."/>
            <person name="Yu Q."/>
            <person name="Zembek L."/>
            <person name="Zhong D."/>
            <person name="Zimmer A."/>
            <person name="Zwirko Z."/>
            <person name="Jaffe D.B."/>
            <person name="Alvarez P."/>
            <person name="Brockman W."/>
            <person name="Butler J."/>
            <person name="Chin C."/>
            <person name="Gnerre S."/>
            <person name="MacCallum I."/>
            <person name="Graves J.A."/>
            <person name="Ponting C.P."/>
            <person name="Breen M."/>
            <person name="Samollow P.B."/>
            <person name="Lander E.S."/>
            <person name="Lindblad-Toh K."/>
        </authorList>
    </citation>
    <scope>NUCLEOTIDE SEQUENCE [LARGE SCALE GENOMIC DNA]</scope>
</reference>
<dbReference type="InterPro" id="IPR054323">
    <property type="entry name" value="SPMIP1_C"/>
</dbReference>
<feature type="region of interest" description="Disordered" evidence="1">
    <location>
        <begin position="1"/>
        <end position="31"/>
    </location>
</feature>
<evidence type="ECO:0000256" key="1">
    <source>
        <dbReference type="SAM" id="MobiDB-lite"/>
    </source>
</evidence>
<evidence type="ECO:0000313" key="3">
    <source>
        <dbReference type="Ensembl" id="ENSMODP00000040422.1"/>
    </source>
</evidence>
<dbReference type="InParanoid" id="K7E3S0"/>
<dbReference type="KEGG" id="mdo:103099791"/>
<dbReference type="OMA" id="QYLKERM"/>
<dbReference type="Bgee" id="ENSMODG00000028639">
    <property type="expression patterns" value="Expressed in ovary and 8 other cell types or tissues"/>
</dbReference>
<dbReference type="AlphaFoldDB" id="K7E3S0"/>
<proteinExistence type="predicted"/>
<evidence type="ECO:0000313" key="4">
    <source>
        <dbReference type="Proteomes" id="UP000002280"/>
    </source>
</evidence>
<dbReference type="PANTHER" id="PTHR35826">
    <property type="entry name" value="PROTEIN ATP6V1FNB-LIKE"/>
    <property type="match status" value="1"/>
</dbReference>
<keyword evidence="4" id="KW-1185">Reference proteome</keyword>
<feature type="domain" description="Sperm microtubule inner protein 1 C-terminal" evidence="2">
    <location>
        <begin position="151"/>
        <end position="253"/>
    </location>
</feature>
<dbReference type="Proteomes" id="UP000002280">
    <property type="component" value="Chromosome 6"/>
</dbReference>
<dbReference type="OrthoDB" id="410807at2759"/>
<reference evidence="3" key="2">
    <citation type="submission" date="2025-08" db="UniProtKB">
        <authorList>
            <consortium name="Ensembl"/>
        </authorList>
    </citation>
    <scope>IDENTIFICATION</scope>
</reference>
<dbReference type="PANTHER" id="PTHR35826:SF5">
    <property type="entry name" value="GENE 45521-RELATED"/>
    <property type="match status" value="1"/>
</dbReference>
<protein>
    <submittedName>
        <fullName evidence="3">Uncharacterized LOC103099791</fullName>
    </submittedName>
</protein>
<feature type="compositionally biased region" description="Polar residues" evidence="1">
    <location>
        <begin position="21"/>
        <end position="31"/>
    </location>
</feature>
<feature type="region of interest" description="Disordered" evidence="1">
    <location>
        <begin position="125"/>
        <end position="172"/>
    </location>
</feature>
<dbReference type="Pfam" id="PF22589">
    <property type="entry name" value="SPMIP1"/>
    <property type="match status" value="1"/>
</dbReference>
<feature type="compositionally biased region" description="Acidic residues" evidence="1">
    <location>
        <begin position="11"/>
        <end position="20"/>
    </location>
</feature>
<accession>K7E3S0</accession>